<feature type="transmembrane region" description="Helical" evidence="1">
    <location>
        <begin position="52"/>
        <end position="77"/>
    </location>
</feature>
<dbReference type="EMBL" id="AM285319">
    <property type="protein sequence ID" value="CAK99613.1"/>
    <property type="molecule type" value="Genomic_DNA"/>
</dbReference>
<keyword evidence="1" id="KW-1133">Transmembrane helix</keyword>
<dbReference type="AlphaFoldDB" id="Q14LL7"/>
<feature type="transmembrane region" description="Helical" evidence="1">
    <location>
        <begin position="21"/>
        <end position="46"/>
    </location>
</feature>
<accession>Q14LL7</accession>
<gene>
    <name evidence="2" type="ORF">SPICI18_004</name>
</gene>
<name>Q14LL7_SPICI</name>
<proteinExistence type="predicted"/>
<organism evidence="2">
    <name type="scientific">Spiroplasma citri</name>
    <dbReference type="NCBI Taxonomy" id="2133"/>
    <lineage>
        <taxon>Bacteria</taxon>
        <taxon>Bacillati</taxon>
        <taxon>Mycoplasmatota</taxon>
        <taxon>Mollicutes</taxon>
        <taxon>Entomoplasmatales</taxon>
        <taxon>Spiroplasmataceae</taxon>
        <taxon>Spiroplasma</taxon>
    </lineage>
</organism>
<protein>
    <submittedName>
        <fullName evidence="2">Hypothetical transmembrane protein</fullName>
    </submittedName>
</protein>
<evidence type="ECO:0000256" key="1">
    <source>
        <dbReference type="SAM" id="Phobius"/>
    </source>
</evidence>
<evidence type="ECO:0000313" key="2">
    <source>
        <dbReference type="EMBL" id="CAK99613.1"/>
    </source>
</evidence>
<reference evidence="2" key="1">
    <citation type="journal article" date="2010" name="Appl. Environ. Microbiol.">
        <title>Partial chromosome sequence of Spiroplasma citri reveals extensive viral invasion and important gene decay.</title>
        <authorList>
            <person name="Carle P."/>
            <person name="Saillard C."/>
            <person name="Carrere N."/>
            <person name="Carrere S."/>
            <person name="Duret S."/>
            <person name="Eveillard S."/>
            <person name="Gaurivaud P."/>
            <person name="Gourgues G."/>
            <person name="Gouzy J."/>
            <person name="Salar P."/>
            <person name="Verdin E."/>
            <person name="Breton M."/>
            <person name="Blanchard A."/>
            <person name="Laigret F."/>
            <person name="Bove J.M."/>
            <person name="Renaudin J."/>
            <person name="Foissac X."/>
        </authorList>
    </citation>
    <scope>NUCLEOTIDE SEQUENCE</scope>
    <source>
        <strain evidence="2">GII3-3X</strain>
    </source>
</reference>
<sequence length="107" mass="13135">MDMKFKTTKEYKKIKKNFIKDIFFNFFKFNCWFLFLSSFIYFSILSWSVKDFLYFVLAIIFSVCAFLVIIFVIIMYIKYILELEAEFDVEKERLNQYLKIEGDDKID</sequence>
<keyword evidence="1 2" id="KW-0812">Transmembrane</keyword>
<keyword evidence="1" id="KW-0472">Membrane</keyword>